<keyword evidence="8" id="KW-0675">Receptor</keyword>
<evidence type="ECO:0000259" key="7">
    <source>
        <dbReference type="Pfam" id="PF07715"/>
    </source>
</evidence>
<dbReference type="STRING" id="573321.SAMN04488505_101379"/>
<evidence type="ECO:0000256" key="1">
    <source>
        <dbReference type="ARBA" id="ARBA00004442"/>
    </source>
</evidence>
<dbReference type="Proteomes" id="UP000198984">
    <property type="component" value="Unassembled WGS sequence"/>
</dbReference>
<accession>A0A1H7HVX0</accession>
<dbReference type="PANTHER" id="PTHR40980">
    <property type="entry name" value="PLUG DOMAIN-CONTAINING PROTEIN"/>
    <property type="match status" value="1"/>
</dbReference>
<dbReference type="Pfam" id="PF07715">
    <property type="entry name" value="Plug"/>
    <property type="match status" value="1"/>
</dbReference>
<feature type="signal peptide" evidence="5">
    <location>
        <begin position="1"/>
        <end position="25"/>
    </location>
</feature>
<dbReference type="InterPro" id="IPR036942">
    <property type="entry name" value="Beta-barrel_TonB_sf"/>
</dbReference>
<dbReference type="RefSeq" id="WP_089906450.1">
    <property type="nucleotide sequence ID" value="NZ_FOBB01000001.1"/>
</dbReference>
<dbReference type="PANTHER" id="PTHR40980:SF5">
    <property type="entry name" value="TONB-DEPENDENT RECEPTOR"/>
    <property type="match status" value="1"/>
</dbReference>
<organism evidence="8 9">
    <name type="scientific">Chitinophaga rupis</name>
    <dbReference type="NCBI Taxonomy" id="573321"/>
    <lineage>
        <taxon>Bacteria</taxon>
        <taxon>Pseudomonadati</taxon>
        <taxon>Bacteroidota</taxon>
        <taxon>Chitinophagia</taxon>
        <taxon>Chitinophagales</taxon>
        <taxon>Chitinophagaceae</taxon>
        <taxon>Chitinophaga</taxon>
    </lineage>
</organism>
<feature type="domain" description="TonB-dependent receptor plug" evidence="7">
    <location>
        <begin position="136"/>
        <end position="225"/>
    </location>
</feature>
<dbReference type="InterPro" id="IPR000531">
    <property type="entry name" value="Beta-barrel_TonB"/>
</dbReference>
<keyword evidence="9" id="KW-1185">Reference proteome</keyword>
<dbReference type="InterPro" id="IPR008969">
    <property type="entry name" value="CarboxyPept-like_regulatory"/>
</dbReference>
<dbReference type="SUPFAM" id="SSF49464">
    <property type="entry name" value="Carboxypeptidase regulatory domain-like"/>
    <property type="match status" value="1"/>
</dbReference>
<keyword evidence="5" id="KW-0732">Signal</keyword>
<evidence type="ECO:0000256" key="4">
    <source>
        <dbReference type="RuleBase" id="RU003357"/>
    </source>
</evidence>
<evidence type="ECO:0000256" key="2">
    <source>
        <dbReference type="ARBA" id="ARBA00023136"/>
    </source>
</evidence>
<dbReference type="Gene3D" id="2.170.130.10">
    <property type="entry name" value="TonB-dependent receptor, plug domain"/>
    <property type="match status" value="1"/>
</dbReference>
<feature type="domain" description="TonB-dependent receptor-like beta-barrel" evidence="6">
    <location>
        <begin position="478"/>
        <end position="873"/>
    </location>
</feature>
<evidence type="ECO:0000256" key="5">
    <source>
        <dbReference type="SAM" id="SignalP"/>
    </source>
</evidence>
<dbReference type="Gene3D" id="2.60.40.1120">
    <property type="entry name" value="Carboxypeptidase-like, regulatory domain"/>
    <property type="match status" value="1"/>
</dbReference>
<feature type="chain" id="PRO_5011582198" evidence="5">
    <location>
        <begin position="26"/>
        <end position="932"/>
    </location>
</feature>
<comment type="subcellular location">
    <subcellularLocation>
        <location evidence="1 4">Cell outer membrane</location>
    </subcellularLocation>
</comment>
<dbReference type="AlphaFoldDB" id="A0A1H7HVX0"/>
<dbReference type="Gene3D" id="2.40.170.20">
    <property type="entry name" value="TonB-dependent receptor, beta-barrel domain"/>
    <property type="match status" value="1"/>
</dbReference>
<evidence type="ECO:0000259" key="6">
    <source>
        <dbReference type="Pfam" id="PF00593"/>
    </source>
</evidence>
<reference evidence="8 9" key="1">
    <citation type="submission" date="2016-10" db="EMBL/GenBank/DDBJ databases">
        <authorList>
            <person name="de Groot N.N."/>
        </authorList>
    </citation>
    <scope>NUCLEOTIDE SEQUENCE [LARGE SCALE GENOMIC DNA]</scope>
    <source>
        <strain evidence="8 9">DSM 21039</strain>
    </source>
</reference>
<dbReference type="EMBL" id="FOBB01000001">
    <property type="protein sequence ID" value="SEK53280.1"/>
    <property type="molecule type" value="Genomic_DNA"/>
</dbReference>
<protein>
    <submittedName>
        <fullName evidence="8">TonB-dependent receptor</fullName>
    </submittedName>
</protein>
<gene>
    <name evidence="8" type="ORF">SAMN04488505_101379</name>
</gene>
<name>A0A1H7HVX0_9BACT</name>
<sequence length="932" mass="103362">MKRELVPAQLWIFLCLLGFVQNVFAADPGKIAGKVTDKKTGEALIGVTVVIQGSAKGAVTDVEGRYIISVDAGTYTVDFKYMGYQTKSISEVAVKAGAPTTLDVIMDEPSSKALQEVVVTASARKESLNALLAYQKNTNTVAQVVSSETIKRSPDKNTSEVLKRVSGASIQEGKFLIVRGLADRYNQATLNGALLSSTEPDRKTFSFDIFPSNIIDNIIINKAAIPEMPGEFAGGLVQVNTKDVPDDNFFTVTVGTNLNSQTTGKDYYKYKGGNLDFLGIDDGDRKLNSNFPPLANYNGLSLDQKGAAAKLLSSNWGASSSSAPINGNLQVAGGFTSKGNTNKKLGGIFALNYNRTGRYVKAERALYQVADGRKYYDFNDDVYVDNVLAGALANLTFQSGVNKLSWKNSYNITSSDQTLLRTGQRFDADTFDVRSQELYFKSNRLLNSQLIGDHFFKLSNIKVRWNGNFSYLVQNIPDLRRLVYNSTDGPNGTYFVKAGVGENSGSPINAGRFYSKLDEKVYGGGLDVAKNFKWLNQQQQIKAGGLYQRKNRTFTSRAIALTALESTYTNNPALYQLPADKIFAPENLGADKFFYFDPTEPTDSYTSSSNLGAGYLQFDNQFGEKLRLVWGVRAEIFSQQLKSDNKTSYDQSNTDILPSVNITYQLNPKTNLRLSGSQTVARPEFREVASFRFFDNDKVGVVYGNPDLKRSKITNADLRYELYPAAGEVLTLGVFYKHFDRPIESTYTVNSGTPTFSYANAKTARSLGAELEFRKKLDFFGSALLEKFTLFSNVAVINSKVQYPKDYVGELESRPMQGQSPFVINGGLQFENAASGTNATVLFNMIGRRVYQVGNADFPSIWEAPRPLLDFQVSQRLFKNAEIKFTVSDIINKKAIFYQDMNENKHYDEAGDYKAFQFRYGTNYGLSFTYSF</sequence>
<dbReference type="InterPro" id="IPR012910">
    <property type="entry name" value="Plug_dom"/>
</dbReference>
<dbReference type="Pfam" id="PF00593">
    <property type="entry name" value="TonB_dep_Rec_b-barrel"/>
    <property type="match status" value="1"/>
</dbReference>
<keyword evidence="4" id="KW-0798">TonB box</keyword>
<dbReference type="Pfam" id="PF13715">
    <property type="entry name" value="CarbopepD_reg_2"/>
    <property type="match status" value="1"/>
</dbReference>
<evidence type="ECO:0000313" key="8">
    <source>
        <dbReference type="EMBL" id="SEK53280.1"/>
    </source>
</evidence>
<keyword evidence="3" id="KW-0998">Cell outer membrane</keyword>
<dbReference type="OrthoDB" id="9768470at2"/>
<evidence type="ECO:0000313" key="9">
    <source>
        <dbReference type="Proteomes" id="UP000198984"/>
    </source>
</evidence>
<evidence type="ECO:0000256" key="3">
    <source>
        <dbReference type="ARBA" id="ARBA00023237"/>
    </source>
</evidence>
<dbReference type="SUPFAM" id="SSF56935">
    <property type="entry name" value="Porins"/>
    <property type="match status" value="1"/>
</dbReference>
<comment type="similarity">
    <text evidence="4">Belongs to the TonB-dependent receptor family.</text>
</comment>
<dbReference type="GO" id="GO:0009279">
    <property type="term" value="C:cell outer membrane"/>
    <property type="evidence" value="ECO:0007669"/>
    <property type="project" value="UniProtKB-SubCell"/>
</dbReference>
<proteinExistence type="inferred from homology"/>
<dbReference type="InterPro" id="IPR037066">
    <property type="entry name" value="Plug_dom_sf"/>
</dbReference>
<keyword evidence="2 4" id="KW-0472">Membrane</keyword>